<dbReference type="AlphaFoldDB" id="A0A133V6P1"/>
<sequence>MIVSDSTPLIYLAKIGKLPLLKEFFGEVLIAEEVKREVVDRGKERGSPDAFVVEKAMNEGWIRVEGTKRMEKLEEFGIHEGEAETISLAVHLNEERILVDQTHARLAAKALGLKPVGTIYVLLKALKQGVIDRGGYLNALEDLVRAEFRMSDEVYLKAVRLGDEIVARSKGKRSRS</sequence>
<reference evidence="1 2" key="1">
    <citation type="journal article" date="2016" name="Sci. Rep.">
        <title>Metabolic traits of an uncultured archaeal lineage -MSBL1- from brine pools of the Red Sea.</title>
        <authorList>
            <person name="Mwirichia R."/>
            <person name="Alam I."/>
            <person name="Rashid M."/>
            <person name="Vinu M."/>
            <person name="Ba-Alawi W."/>
            <person name="Anthony Kamau A."/>
            <person name="Kamanda Ngugi D."/>
            <person name="Goker M."/>
            <person name="Klenk H.P."/>
            <person name="Bajic V."/>
            <person name="Stingl U."/>
        </authorList>
    </citation>
    <scope>NUCLEOTIDE SEQUENCE [LARGE SCALE GENOMIC DNA]</scope>
    <source>
        <strain evidence="1">SCGC-AAA261D19</strain>
    </source>
</reference>
<dbReference type="PANTHER" id="PTHR39550:SF1">
    <property type="entry name" value="SLL0658 PROTEIN"/>
    <property type="match status" value="1"/>
</dbReference>
<proteinExistence type="predicted"/>
<dbReference type="EMBL" id="LHXX01000025">
    <property type="protein sequence ID" value="KXB02109.1"/>
    <property type="molecule type" value="Genomic_DNA"/>
</dbReference>
<dbReference type="InterPro" id="IPR021799">
    <property type="entry name" value="PIN-like_prokaryotic"/>
</dbReference>
<dbReference type="Pfam" id="PF11848">
    <property type="entry name" value="DUF3368"/>
    <property type="match status" value="1"/>
</dbReference>
<keyword evidence="2" id="KW-1185">Reference proteome</keyword>
<dbReference type="PANTHER" id="PTHR39550">
    <property type="entry name" value="SLL0658 PROTEIN"/>
    <property type="match status" value="1"/>
</dbReference>
<evidence type="ECO:0000313" key="1">
    <source>
        <dbReference type="EMBL" id="KXB02109.1"/>
    </source>
</evidence>
<evidence type="ECO:0000313" key="2">
    <source>
        <dbReference type="Proteomes" id="UP000070400"/>
    </source>
</evidence>
<name>A0A133V6P1_9EURY</name>
<accession>A0A133V6P1</accession>
<comment type="caution">
    <text evidence="1">The sequence shown here is derived from an EMBL/GenBank/DDBJ whole genome shotgun (WGS) entry which is preliminary data.</text>
</comment>
<protein>
    <recommendedName>
        <fullName evidence="3">DUF3368 domain-containing protein</fullName>
    </recommendedName>
</protein>
<evidence type="ECO:0008006" key="3">
    <source>
        <dbReference type="Google" id="ProtNLM"/>
    </source>
</evidence>
<gene>
    <name evidence="1" type="ORF">AKJ43_02470</name>
</gene>
<dbReference type="Proteomes" id="UP000070400">
    <property type="component" value="Unassembled WGS sequence"/>
</dbReference>
<organism evidence="1 2">
    <name type="scientific">candidate division MSBL1 archaeon SCGC-AAA261D19</name>
    <dbReference type="NCBI Taxonomy" id="1698273"/>
    <lineage>
        <taxon>Archaea</taxon>
        <taxon>Methanobacteriati</taxon>
        <taxon>Methanobacteriota</taxon>
        <taxon>candidate division MSBL1</taxon>
    </lineage>
</organism>